<dbReference type="eggNOG" id="ENOG502S1AQ">
    <property type="taxonomic scope" value="Eukaryota"/>
</dbReference>
<dbReference type="OMA" id="ATIWRYT"/>
<sequence length="404" mass="42486">MSALGSPSPSRLPALLLLLLLLPTTTSAVQRARLPFAADRCVRRSFAVVLAQDAAVRGGKITDDGLDYSFAYQARYGGSSAWLTNLVSSSSSRVLTQISGHLSSTIVVAAVIAVAFQAASVGSLPEPLGAAVRACALPSLPHEAVGSIIALLLAFRTGQAYDRFWEGRQLWDGVYSATRALVRLTSATARASGQAAGEGEGAAGESAALIVGLTAAYPYALKQHLRGERDVRELLEAATAASGGAAGGGARRPPALRPLAGCAQQPNLPLAATSSHLPISPHISPYLPISPPPAERIKGTPVPLSYSRHTSRFFSVYTFTLPLALCEHIDLWLLPPTEPFGRGLTSDPDQPEADQLEVLPLGRYCADIASDIATIWRYTDNPVTIDDMPGGGDDIDLFDDIEVA</sequence>
<feature type="chain" id="PRO_5044211048" evidence="8">
    <location>
        <begin position="29"/>
        <end position="404"/>
    </location>
</feature>
<dbReference type="GO" id="GO:0005886">
    <property type="term" value="C:plasma membrane"/>
    <property type="evidence" value="ECO:0007669"/>
    <property type="project" value="UniProtKB-SubCell"/>
</dbReference>
<evidence type="ECO:0000256" key="8">
    <source>
        <dbReference type="SAM" id="SignalP"/>
    </source>
</evidence>
<evidence type="ECO:0000256" key="6">
    <source>
        <dbReference type="ARBA" id="ARBA00023065"/>
    </source>
</evidence>
<dbReference type="GO" id="GO:0005254">
    <property type="term" value="F:chloride channel activity"/>
    <property type="evidence" value="ECO:0007669"/>
    <property type="project" value="InterPro"/>
</dbReference>
<evidence type="ECO:0000256" key="5">
    <source>
        <dbReference type="ARBA" id="ARBA00022989"/>
    </source>
</evidence>
<dbReference type="KEGG" id="ehx:EMIHUDRAFT_462015"/>
<evidence type="ECO:0000256" key="1">
    <source>
        <dbReference type="ARBA" id="ARBA00004651"/>
    </source>
</evidence>
<dbReference type="STRING" id="2903.R1CT88"/>
<keyword evidence="3" id="KW-1003">Cell membrane</keyword>
<evidence type="ECO:0000313" key="10">
    <source>
        <dbReference type="Proteomes" id="UP000013827"/>
    </source>
</evidence>
<reference evidence="10" key="1">
    <citation type="journal article" date="2013" name="Nature">
        <title>Pan genome of the phytoplankton Emiliania underpins its global distribution.</title>
        <authorList>
            <person name="Read B.A."/>
            <person name="Kegel J."/>
            <person name="Klute M.J."/>
            <person name="Kuo A."/>
            <person name="Lefebvre S.C."/>
            <person name="Maumus F."/>
            <person name="Mayer C."/>
            <person name="Miller J."/>
            <person name="Monier A."/>
            <person name="Salamov A."/>
            <person name="Young J."/>
            <person name="Aguilar M."/>
            <person name="Claverie J.M."/>
            <person name="Frickenhaus S."/>
            <person name="Gonzalez K."/>
            <person name="Herman E.K."/>
            <person name="Lin Y.C."/>
            <person name="Napier J."/>
            <person name="Ogata H."/>
            <person name="Sarno A.F."/>
            <person name="Shmutz J."/>
            <person name="Schroeder D."/>
            <person name="de Vargas C."/>
            <person name="Verret F."/>
            <person name="von Dassow P."/>
            <person name="Valentin K."/>
            <person name="Van de Peer Y."/>
            <person name="Wheeler G."/>
            <person name="Dacks J.B."/>
            <person name="Delwiche C.F."/>
            <person name="Dyhrman S.T."/>
            <person name="Glockner G."/>
            <person name="John U."/>
            <person name="Richards T."/>
            <person name="Worden A.Z."/>
            <person name="Zhang X."/>
            <person name="Grigoriev I.V."/>
            <person name="Allen A.E."/>
            <person name="Bidle K."/>
            <person name="Borodovsky M."/>
            <person name="Bowler C."/>
            <person name="Brownlee C."/>
            <person name="Cock J.M."/>
            <person name="Elias M."/>
            <person name="Gladyshev V.N."/>
            <person name="Groth M."/>
            <person name="Guda C."/>
            <person name="Hadaegh A."/>
            <person name="Iglesias-Rodriguez M.D."/>
            <person name="Jenkins J."/>
            <person name="Jones B.M."/>
            <person name="Lawson T."/>
            <person name="Leese F."/>
            <person name="Lindquist E."/>
            <person name="Lobanov A."/>
            <person name="Lomsadze A."/>
            <person name="Malik S.B."/>
            <person name="Marsh M.E."/>
            <person name="Mackinder L."/>
            <person name="Mock T."/>
            <person name="Mueller-Roeber B."/>
            <person name="Pagarete A."/>
            <person name="Parker M."/>
            <person name="Probert I."/>
            <person name="Quesneville H."/>
            <person name="Raines C."/>
            <person name="Rensing S.A."/>
            <person name="Riano-Pachon D.M."/>
            <person name="Richier S."/>
            <person name="Rokitta S."/>
            <person name="Shiraiwa Y."/>
            <person name="Soanes D.M."/>
            <person name="van der Giezen M."/>
            <person name="Wahlund T.M."/>
            <person name="Williams B."/>
            <person name="Wilson W."/>
            <person name="Wolfe G."/>
            <person name="Wurch L.L."/>
        </authorList>
    </citation>
    <scope>NUCLEOTIDE SEQUENCE</scope>
</reference>
<comment type="subcellular location">
    <subcellularLocation>
        <location evidence="1">Cell membrane</location>
        <topology evidence="1">Multi-pass membrane protein</topology>
    </subcellularLocation>
</comment>
<dbReference type="RefSeq" id="XP_005757914.1">
    <property type="nucleotide sequence ID" value="XM_005757857.1"/>
</dbReference>
<reference evidence="9" key="2">
    <citation type="submission" date="2024-10" db="UniProtKB">
        <authorList>
            <consortium name="EnsemblProtists"/>
        </authorList>
    </citation>
    <scope>IDENTIFICATION</scope>
</reference>
<dbReference type="PANTHER" id="PTHR33281:SF19">
    <property type="entry name" value="VOLTAGE-DEPENDENT ANION CHANNEL-FORMING PROTEIN YNEE"/>
    <property type="match status" value="1"/>
</dbReference>
<dbReference type="InterPro" id="IPR044669">
    <property type="entry name" value="YneE/VCCN1/2-like"/>
</dbReference>
<keyword evidence="4" id="KW-0812">Transmembrane</keyword>
<keyword evidence="5" id="KW-1133">Transmembrane helix</keyword>
<protein>
    <submittedName>
        <fullName evidence="9">Uncharacterized protein</fullName>
    </submittedName>
</protein>
<dbReference type="PaxDb" id="2903-EOD05485"/>
<accession>A0A0D3I2K0</accession>
<keyword evidence="7" id="KW-0472">Membrane</keyword>
<proteinExistence type="predicted"/>
<keyword evidence="2" id="KW-0813">Transport</keyword>
<organism evidence="9 10">
    <name type="scientific">Emiliania huxleyi (strain CCMP1516)</name>
    <dbReference type="NCBI Taxonomy" id="280463"/>
    <lineage>
        <taxon>Eukaryota</taxon>
        <taxon>Haptista</taxon>
        <taxon>Haptophyta</taxon>
        <taxon>Prymnesiophyceae</taxon>
        <taxon>Isochrysidales</taxon>
        <taxon>Noelaerhabdaceae</taxon>
        <taxon>Emiliania</taxon>
    </lineage>
</organism>
<evidence type="ECO:0000256" key="2">
    <source>
        <dbReference type="ARBA" id="ARBA00022448"/>
    </source>
</evidence>
<dbReference type="AlphaFoldDB" id="A0A0D3I2K0"/>
<name>A0A0D3I2K0_EMIH1</name>
<dbReference type="EnsemblProtists" id="EOD05485">
    <property type="protein sequence ID" value="EOD05485"/>
    <property type="gene ID" value="EMIHUDRAFT_462015"/>
</dbReference>
<dbReference type="Proteomes" id="UP000013827">
    <property type="component" value="Unassembled WGS sequence"/>
</dbReference>
<dbReference type="HOGENOM" id="CLU_682304_0_0_1"/>
<dbReference type="PANTHER" id="PTHR33281">
    <property type="entry name" value="UPF0187 PROTEIN YNEE"/>
    <property type="match status" value="1"/>
</dbReference>
<evidence type="ECO:0000256" key="4">
    <source>
        <dbReference type="ARBA" id="ARBA00022692"/>
    </source>
</evidence>
<keyword evidence="6" id="KW-0406">Ion transport</keyword>
<dbReference type="Pfam" id="PF25539">
    <property type="entry name" value="Bestrophin_2"/>
    <property type="match status" value="1"/>
</dbReference>
<keyword evidence="10" id="KW-1185">Reference proteome</keyword>
<evidence type="ECO:0000256" key="7">
    <source>
        <dbReference type="ARBA" id="ARBA00023136"/>
    </source>
</evidence>
<dbReference type="GeneID" id="17251372"/>
<evidence type="ECO:0000313" key="9">
    <source>
        <dbReference type="EnsemblProtists" id="EOD05485"/>
    </source>
</evidence>
<keyword evidence="8" id="KW-0732">Signal</keyword>
<evidence type="ECO:0000256" key="3">
    <source>
        <dbReference type="ARBA" id="ARBA00022475"/>
    </source>
</evidence>
<feature type="signal peptide" evidence="8">
    <location>
        <begin position="1"/>
        <end position="28"/>
    </location>
</feature>